<dbReference type="STRING" id="1912795.BK816_01280"/>
<evidence type="ECO:0000259" key="22">
    <source>
        <dbReference type="Pfam" id="PF02896"/>
    </source>
</evidence>
<dbReference type="OrthoDB" id="9765468at2"/>
<protein>
    <recommendedName>
        <fullName evidence="7 17">Phosphoenolpyruvate-protein phosphotransferase</fullName>
        <ecNumber evidence="6 17">2.7.3.9</ecNumber>
    </recommendedName>
    <alternativeName>
        <fullName evidence="16 17">Phosphotransferase system, enzyme I</fullName>
    </alternativeName>
</protein>
<evidence type="ECO:0000256" key="7">
    <source>
        <dbReference type="ARBA" id="ARBA00016544"/>
    </source>
</evidence>
<dbReference type="Gene3D" id="3.50.30.10">
    <property type="entry name" value="Phosphohistidine domain"/>
    <property type="match status" value="1"/>
</dbReference>
<accession>A0A1D9MMI7</accession>
<sequence>MNTGVQNNNSATNSNTKLTLEGTGVVAGLAYAPVAWVRRPEPPSLTGLELPAAEVDDAIEAFRTAADGVVEGLEARAEKAEGDAAEVLKMTAGLARDKAWRKAVVRHIKNGVRPVNAVAKATEEFVALFMKVGGLMAERVTDLRDIRDRVAARLEGRPEPGLPSPTEPVILLADDLAPVDTAGLDPKIFVALATELGGPTSHTAIIARQLGIPCVVAVGKMGALAEGDLVLVDGSEGTIRRGVDADDAREAVASDLERREKINAWTGPAVTRDGHHVQLLANVQDAAAAQRASESNAEGVGLFRTELCFLGTKEEPSVESQAMSYRGVFEAFNGKKVVVRTLDSGSDKPVPFATLADEPNPSLGVRGIRTQRINNGLLGNQLDAIKMSLDGLDSEAWVMCPMISTLPEAREVAKAIRNRGLKAGIMVEVPSTALLIDQFLDEIDFVSIGTNDLTQYVMAADRLSANLAEFTTPWQPAVLNLMARVAEAGERKGKPVGVCGEAAADPLLACVLVGMGMTSLSMAAGAISAVGAALSEVTLEQCKAAARAVINAFDDEQAQKTARAILGTIS</sequence>
<evidence type="ECO:0000256" key="5">
    <source>
        <dbReference type="ARBA" id="ARBA00007837"/>
    </source>
</evidence>
<dbReference type="NCBIfam" id="TIGR01417">
    <property type="entry name" value="PTS_I_fam"/>
    <property type="match status" value="1"/>
</dbReference>
<evidence type="ECO:0000259" key="23">
    <source>
        <dbReference type="Pfam" id="PF05524"/>
    </source>
</evidence>
<dbReference type="PRINTS" id="PR01736">
    <property type="entry name" value="PHPHTRNFRASE"/>
</dbReference>
<evidence type="ECO:0000256" key="2">
    <source>
        <dbReference type="ARBA" id="ARBA00001946"/>
    </source>
</evidence>
<evidence type="ECO:0000313" key="24">
    <source>
        <dbReference type="EMBL" id="AOZ73409.1"/>
    </source>
</evidence>
<evidence type="ECO:0000256" key="20">
    <source>
        <dbReference type="PIRSR" id="PIRSR000732-3"/>
    </source>
</evidence>
<dbReference type="EMBL" id="CP017812">
    <property type="protein sequence ID" value="AOZ73409.1"/>
    <property type="molecule type" value="Genomic_DNA"/>
</dbReference>
<dbReference type="InterPro" id="IPR040442">
    <property type="entry name" value="Pyrv_kinase-like_dom_sf"/>
</dbReference>
<dbReference type="GO" id="GO:0005737">
    <property type="term" value="C:cytoplasm"/>
    <property type="evidence" value="ECO:0007669"/>
    <property type="project" value="UniProtKB-SubCell"/>
</dbReference>
<dbReference type="GO" id="GO:0008965">
    <property type="term" value="F:phosphoenolpyruvate-protein phosphotransferase activity"/>
    <property type="evidence" value="ECO:0007669"/>
    <property type="project" value="UniProtKB-EC"/>
</dbReference>
<dbReference type="KEGG" id="avu:BK816_01280"/>
<comment type="function">
    <text evidence="3 17">General (non sugar-specific) component of the phosphoenolpyruvate-dependent sugar phosphotransferase system (sugar PTS). This major carbohydrate active-transport system catalyzes the phosphorylation of incoming sugar substrates concomitantly with their translocation across the cell membrane. Enzyme I transfers the phosphoryl group from phosphoenolpyruvate (PEP) to the phosphoryl carrier protein (HPr).</text>
</comment>
<feature type="domain" description="PEP-utilising enzyme C-terminal" evidence="22">
    <location>
        <begin position="266"/>
        <end position="536"/>
    </location>
</feature>
<keyword evidence="12 17" id="KW-0598">Phosphotransferase system</keyword>
<feature type="active site" description="Tele-phosphohistidine intermediate" evidence="18">
    <location>
        <position position="202"/>
    </location>
</feature>
<evidence type="ECO:0000256" key="6">
    <source>
        <dbReference type="ARBA" id="ARBA00012232"/>
    </source>
</evidence>
<keyword evidence="14 17" id="KW-0418">Kinase</keyword>
<keyword evidence="13 17" id="KW-0479">Metal-binding</keyword>
<evidence type="ECO:0000256" key="11">
    <source>
        <dbReference type="ARBA" id="ARBA00022679"/>
    </source>
</evidence>
<dbReference type="PANTHER" id="PTHR46244:SF3">
    <property type="entry name" value="PHOSPHOENOLPYRUVATE-PROTEIN PHOSPHOTRANSFERASE"/>
    <property type="match status" value="1"/>
</dbReference>
<comment type="catalytic activity">
    <reaction evidence="1 17">
        <text>L-histidyl-[protein] + phosphoenolpyruvate = N(pros)-phospho-L-histidyl-[protein] + pyruvate</text>
        <dbReference type="Rhea" id="RHEA:23880"/>
        <dbReference type="Rhea" id="RHEA-COMP:9745"/>
        <dbReference type="Rhea" id="RHEA-COMP:9746"/>
        <dbReference type="ChEBI" id="CHEBI:15361"/>
        <dbReference type="ChEBI" id="CHEBI:29979"/>
        <dbReference type="ChEBI" id="CHEBI:58702"/>
        <dbReference type="ChEBI" id="CHEBI:64837"/>
        <dbReference type="EC" id="2.7.3.9"/>
    </reaction>
</comment>
<dbReference type="Pfam" id="PF00391">
    <property type="entry name" value="PEP-utilizers"/>
    <property type="match status" value="1"/>
</dbReference>
<dbReference type="Gene3D" id="1.10.274.10">
    <property type="entry name" value="PtsI, HPr-binding domain"/>
    <property type="match status" value="1"/>
</dbReference>
<dbReference type="GO" id="GO:0016301">
    <property type="term" value="F:kinase activity"/>
    <property type="evidence" value="ECO:0007669"/>
    <property type="project" value="UniProtKB-KW"/>
</dbReference>
<evidence type="ECO:0000256" key="8">
    <source>
        <dbReference type="ARBA" id="ARBA00022448"/>
    </source>
</evidence>
<dbReference type="InterPro" id="IPR006318">
    <property type="entry name" value="PTS_EI-like"/>
</dbReference>
<evidence type="ECO:0000256" key="4">
    <source>
        <dbReference type="ARBA" id="ARBA00004496"/>
    </source>
</evidence>
<comment type="similarity">
    <text evidence="5 17">Belongs to the PEP-utilizing enzyme family.</text>
</comment>
<dbReference type="InterPro" id="IPR015813">
    <property type="entry name" value="Pyrv/PenolPyrv_kinase-like_dom"/>
</dbReference>
<dbReference type="InterPro" id="IPR018274">
    <property type="entry name" value="PEP_util_AS"/>
</dbReference>
<dbReference type="SUPFAM" id="SSF47831">
    <property type="entry name" value="Enzyme I of the PEP:sugar phosphotransferase system HPr-binding (sub)domain"/>
    <property type="match status" value="1"/>
</dbReference>
<evidence type="ECO:0000256" key="3">
    <source>
        <dbReference type="ARBA" id="ARBA00002728"/>
    </source>
</evidence>
<evidence type="ECO:0000256" key="17">
    <source>
        <dbReference type="PIRNR" id="PIRNR000732"/>
    </source>
</evidence>
<feature type="domain" description="PEP-utilising enzyme mobile" evidence="21">
    <location>
        <begin position="167"/>
        <end position="237"/>
    </location>
</feature>
<evidence type="ECO:0000256" key="10">
    <source>
        <dbReference type="ARBA" id="ARBA00022597"/>
    </source>
</evidence>
<dbReference type="Pfam" id="PF05524">
    <property type="entry name" value="PEP-utilisers_N"/>
    <property type="match status" value="1"/>
</dbReference>
<dbReference type="PIRSF" id="PIRSF000732">
    <property type="entry name" value="PTS_enzyme_I"/>
    <property type="match status" value="1"/>
</dbReference>
<dbReference type="InterPro" id="IPR024692">
    <property type="entry name" value="PTS_EI"/>
</dbReference>
<feature type="binding site" evidence="19">
    <location>
        <position position="462"/>
    </location>
    <ligand>
        <name>phosphoenolpyruvate</name>
        <dbReference type="ChEBI" id="CHEBI:58702"/>
    </ligand>
</feature>
<dbReference type="PROSITE" id="PS00742">
    <property type="entry name" value="PEP_ENZYMES_2"/>
    <property type="match status" value="1"/>
</dbReference>
<evidence type="ECO:0000256" key="18">
    <source>
        <dbReference type="PIRSR" id="PIRSR000732-1"/>
    </source>
</evidence>
<dbReference type="InterPro" id="IPR008731">
    <property type="entry name" value="PTS_EIN"/>
</dbReference>
<feature type="domain" description="Phosphotransferase system enzyme I N-terminal" evidence="23">
    <location>
        <begin position="21"/>
        <end position="139"/>
    </location>
</feature>
<comment type="subcellular location">
    <subcellularLocation>
        <location evidence="4 17">Cytoplasm</location>
    </subcellularLocation>
</comment>
<feature type="binding site" evidence="19">
    <location>
        <position position="304"/>
    </location>
    <ligand>
        <name>phosphoenolpyruvate</name>
        <dbReference type="ChEBI" id="CHEBI:58702"/>
    </ligand>
</feature>
<dbReference type="InterPro" id="IPR008279">
    <property type="entry name" value="PEP-util_enz_mobile_dom"/>
</dbReference>
<evidence type="ECO:0000256" key="12">
    <source>
        <dbReference type="ARBA" id="ARBA00022683"/>
    </source>
</evidence>
<dbReference type="Pfam" id="PF02896">
    <property type="entry name" value="PEP-utilizers_C"/>
    <property type="match status" value="1"/>
</dbReference>
<organism evidence="24 25">
    <name type="scientific">Boudabousia tangfeifanii</name>
    <dbReference type="NCBI Taxonomy" id="1912795"/>
    <lineage>
        <taxon>Bacteria</taxon>
        <taxon>Bacillati</taxon>
        <taxon>Actinomycetota</taxon>
        <taxon>Actinomycetes</taxon>
        <taxon>Actinomycetales</taxon>
        <taxon>Actinomycetaceae</taxon>
        <taxon>Boudabousia</taxon>
    </lineage>
</organism>
<dbReference type="InterPro" id="IPR023151">
    <property type="entry name" value="PEP_util_CS"/>
</dbReference>
<feature type="binding site" evidence="19">
    <location>
        <position position="340"/>
    </location>
    <ligand>
        <name>phosphoenolpyruvate</name>
        <dbReference type="ChEBI" id="CHEBI:58702"/>
    </ligand>
</feature>
<dbReference type="InterPro" id="IPR050499">
    <property type="entry name" value="PEP-utilizing_PTS_enzyme"/>
</dbReference>
<dbReference type="Gene3D" id="3.20.20.60">
    <property type="entry name" value="Phosphoenolpyruvate-binding domains"/>
    <property type="match status" value="1"/>
</dbReference>
<reference evidence="24 25" key="1">
    <citation type="submission" date="2016-10" db="EMBL/GenBank/DDBJ databases">
        <title>Actinomyces aegypiusis sp. nov., isolated from the Aegypius monachus in Qinghai Tibet Plateau China.</title>
        <authorList>
            <person name="Wang Y."/>
        </authorList>
    </citation>
    <scope>NUCLEOTIDE SEQUENCE [LARGE SCALE GENOMIC DNA]</scope>
    <source>
        <strain evidence="24 25">VUL4_3</strain>
    </source>
</reference>
<dbReference type="PROSITE" id="PS00370">
    <property type="entry name" value="PEP_ENZYMES_PHOS_SITE"/>
    <property type="match status" value="1"/>
</dbReference>
<gene>
    <name evidence="24" type="ORF">BK816_01280</name>
</gene>
<dbReference type="EC" id="2.7.3.9" evidence="6 17"/>
<dbReference type="GO" id="GO:0009401">
    <property type="term" value="P:phosphoenolpyruvate-dependent sugar phosphotransferase system"/>
    <property type="evidence" value="ECO:0007669"/>
    <property type="project" value="UniProtKB-KW"/>
</dbReference>
<dbReference type="GO" id="GO:0046872">
    <property type="term" value="F:metal ion binding"/>
    <property type="evidence" value="ECO:0007669"/>
    <property type="project" value="UniProtKB-KW"/>
</dbReference>
<keyword evidence="24" id="KW-0670">Pyruvate</keyword>
<keyword evidence="9 17" id="KW-0963">Cytoplasm</keyword>
<keyword evidence="8 17" id="KW-0813">Transport</keyword>
<dbReference type="InterPro" id="IPR036637">
    <property type="entry name" value="Phosphohistidine_dom_sf"/>
</dbReference>
<dbReference type="PANTHER" id="PTHR46244">
    <property type="entry name" value="PHOSPHOENOLPYRUVATE-PROTEIN PHOSPHOTRANSFERASE"/>
    <property type="match status" value="1"/>
</dbReference>
<keyword evidence="11 17" id="KW-0808">Transferase</keyword>
<dbReference type="SUPFAM" id="SSF51621">
    <property type="entry name" value="Phosphoenolpyruvate/pyruvate domain"/>
    <property type="match status" value="1"/>
</dbReference>
<dbReference type="Proteomes" id="UP000176288">
    <property type="component" value="Chromosome"/>
</dbReference>
<evidence type="ECO:0000256" key="9">
    <source>
        <dbReference type="ARBA" id="ARBA00022490"/>
    </source>
</evidence>
<feature type="binding site" evidence="20">
    <location>
        <position position="428"/>
    </location>
    <ligand>
        <name>Mg(2+)</name>
        <dbReference type="ChEBI" id="CHEBI:18420"/>
    </ligand>
</feature>
<dbReference type="AlphaFoldDB" id="A0A1D9MMI7"/>
<name>A0A1D9MMI7_9ACTO</name>
<dbReference type="SUPFAM" id="SSF52009">
    <property type="entry name" value="Phosphohistidine domain"/>
    <property type="match status" value="1"/>
</dbReference>
<keyword evidence="25" id="KW-1185">Reference proteome</keyword>
<evidence type="ECO:0000256" key="15">
    <source>
        <dbReference type="ARBA" id="ARBA00022842"/>
    </source>
</evidence>
<evidence type="ECO:0000259" key="21">
    <source>
        <dbReference type="Pfam" id="PF00391"/>
    </source>
</evidence>
<evidence type="ECO:0000256" key="14">
    <source>
        <dbReference type="ARBA" id="ARBA00022777"/>
    </source>
</evidence>
<dbReference type="InterPro" id="IPR000121">
    <property type="entry name" value="PEP_util_C"/>
</dbReference>
<dbReference type="InterPro" id="IPR036618">
    <property type="entry name" value="PtsI_HPr-bd_sf"/>
</dbReference>
<feature type="active site" description="Proton donor" evidence="18">
    <location>
        <position position="499"/>
    </location>
</feature>
<keyword evidence="15 17" id="KW-0460">Magnesium</keyword>
<keyword evidence="10 17" id="KW-0762">Sugar transport</keyword>
<comment type="cofactor">
    <cofactor evidence="2 17 20">
        <name>Mg(2+)</name>
        <dbReference type="ChEBI" id="CHEBI:18420"/>
    </cofactor>
</comment>
<evidence type="ECO:0000313" key="25">
    <source>
        <dbReference type="Proteomes" id="UP000176288"/>
    </source>
</evidence>
<evidence type="ECO:0000256" key="16">
    <source>
        <dbReference type="ARBA" id="ARBA00033235"/>
    </source>
</evidence>
<evidence type="ECO:0000256" key="1">
    <source>
        <dbReference type="ARBA" id="ARBA00000683"/>
    </source>
</evidence>
<feature type="binding site" evidence="19">
    <location>
        <begin position="451"/>
        <end position="452"/>
    </location>
    <ligand>
        <name>phosphoenolpyruvate</name>
        <dbReference type="ChEBI" id="CHEBI:58702"/>
    </ligand>
</feature>
<feature type="binding site" evidence="20">
    <location>
        <position position="452"/>
    </location>
    <ligand>
        <name>Mg(2+)</name>
        <dbReference type="ChEBI" id="CHEBI:18420"/>
    </ligand>
</feature>
<evidence type="ECO:0000256" key="19">
    <source>
        <dbReference type="PIRSR" id="PIRSR000732-2"/>
    </source>
</evidence>
<proteinExistence type="inferred from homology"/>
<evidence type="ECO:0000256" key="13">
    <source>
        <dbReference type="ARBA" id="ARBA00022723"/>
    </source>
</evidence>